<dbReference type="PANTHER" id="PTHR24305:SF166">
    <property type="entry name" value="CYTOCHROME P450 12A4, MITOCHONDRIAL-RELATED"/>
    <property type="match status" value="1"/>
</dbReference>
<evidence type="ECO:0000256" key="1">
    <source>
        <dbReference type="ARBA" id="ARBA00010617"/>
    </source>
</evidence>
<feature type="binding site" description="axial binding residue" evidence="2">
    <location>
        <position position="486"/>
    </location>
    <ligand>
        <name>heme</name>
        <dbReference type="ChEBI" id="CHEBI:30413"/>
    </ligand>
    <ligandPart>
        <name>Fe</name>
        <dbReference type="ChEBI" id="CHEBI:18248"/>
    </ligandPart>
</feature>
<keyword evidence="3" id="KW-0812">Transmembrane</keyword>
<dbReference type="InterPro" id="IPR036396">
    <property type="entry name" value="Cyt_P450_sf"/>
</dbReference>
<comment type="cofactor">
    <cofactor evidence="2">
        <name>heme</name>
        <dbReference type="ChEBI" id="CHEBI:30413"/>
    </cofactor>
</comment>
<evidence type="ECO:0000256" key="3">
    <source>
        <dbReference type="SAM" id="Phobius"/>
    </source>
</evidence>
<dbReference type="GO" id="GO:0005506">
    <property type="term" value="F:iron ion binding"/>
    <property type="evidence" value="ECO:0007669"/>
    <property type="project" value="InterPro"/>
</dbReference>
<dbReference type="OrthoDB" id="1470350at2759"/>
<dbReference type="PANTHER" id="PTHR24305">
    <property type="entry name" value="CYTOCHROME P450"/>
    <property type="match status" value="1"/>
</dbReference>
<dbReference type="GO" id="GO:0016705">
    <property type="term" value="F:oxidoreductase activity, acting on paired donors, with incorporation or reduction of molecular oxygen"/>
    <property type="evidence" value="ECO:0007669"/>
    <property type="project" value="InterPro"/>
</dbReference>
<dbReference type="InterPro" id="IPR050121">
    <property type="entry name" value="Cytochrome_P450_monoxygenase"/>
</dbReference>
<keyword evidence="3" id="KW-0472">Membrane</keyword>
<dbReference type="InterPro" id="IPR002401">
    <property type="entry name" value="Cyt_P450_E_grp-I"/>
</dbReference>
<dbReference type="AlphaFoldDB" id="A0A6A6HCD3"/>
<dbReference type="Proteomes" id="UP000800092">
    <property type="component" value="Unassembled WGS sequence"/>
</dbReference>
<dbReference type="InterPro" id="IPR001128">
    <property type="entry name" value="Cyt_P450"/>
</dbReference>
<feature type="chain" id="PRO_5025523564" evidence="4">
    <location>
        <begin position="24"/>
        <end position="555"/>
    </location>
</feature>
<dbReference type="EMBL" id="ML991791">
    <property type="protein sequence ID" value="KAF2235509.1"/>
    <property type="molecule type" value="Genomic_DNA"/>
</dbReference>
<keyword evidence="4" id="KW-0732">Signal</keyword>
<keyword evidence="2" id="KW-0349">Heme</keyword>
<reference evidence="5" key="1">
    <citation type="journal article" date="2020" name="Stud. Mycol.">
        <title>101 Dothideomycetes genomes: a test case for predicting lifestyles and emergence of pathogens.</title>
        <authorList>
            <person name="Haridas S."/>
            <person name="Albert R."/>
            <person name="Binder M."/>
            <person name="Bloem J."/>
            <person name="Labutti K."/>
            <person name="Salamov A."/>
            <person name="Andreopoulos B."/>
            <person name="Baker S."/>
            <person name="Barry K."/>
            <person name="Bills G."/>
            <person name="Bluhm B."/>
            <person name="Cannon C."/>
            <person name="Castanera R."/>
            <person name="Culley D."/>
            <person name="Daum C."/>
            <person name="Ezra D."/>
            <person name="Gonzalez J."/>
            <person name="Henrissat B."/>
            <person name="Kuo A."/>
            <person name="Liang C."/>
            <person name="Lipzen A."/>
            <person name="Lutzoni F."/>
            <person name="Magnuson J."/>
            <person name="Mondo S."/>
            <person name="Nolan M."/>
            <person name="Ohm R."/>
            <person name="Pangilinan J."/>
            <person name="Park H.-J."/>
            <person name="Ramirez L."/>
            <person name="Alfaro M."/>
            <person name="Sun H."/>
            <person name="Tritt A."/>
            <person name="Yoshinaga Y."/>
            <person name="Zwiers L.-H."/>
            <person name="Turgeon B."/>
            <person name="Goodwin S."/>
            <person name="Spatafora J."/>
            <person name="Crous P."/>
            <person name="Grigoriev I."/>
        </authorList>
    </citation>
    <scope>NUCLEOTIDE SEQUENCE</scope>
    <source>
        <strain evidence="5">Tuck. ex Michener</strain>
    </source>
</reference>
<evidence type="ECO:0000313" key="5">
    <source>
        <dbReference type="EMBL" id="KAF2235509.1"/>
    </source>
</evidence>
<keyword evidence="3" id="KW-1133">Transmembrane helix</keyword>
<dbReference type="GO" id="GO:0004497">
    <property type="term" value="F:monooxygenase activity"/>
    <property type="evidence" value="ECO:0007669"/>
    <property type="project" value="InterPro"/>
</dbReference>
<dbReference type="CDD" id="cd11070">
    <property type="entry name" value="CYP56-like"/>
    <property type="match status" value="1"/>
</dbReference>
<keyword evidence="2" id="KW-0479">Metal-binding</keyword>
<sequence>MMLLVLVLGISVFWAGWTGVCLASNYAQAQKLGFPIVVLPISTMNILWIIVQPAVIALIERLHGTSHFTRFGGRDWHFREKARHHLEFGDAWLLVTPGQVWFQVADPDAIIDIFQRRTHFTRPIELYQLLNVFGHNAATVGWVDWKRHRKVIAAPFNEGTNHLVWTESLKQASDMIRDWKQTRASGKLGLQKDTRTLALNVLAATGFGRSYKFHASGRPHDDEIGSYREALSIIMDNALFMMLVPPKILCSRLVPKSWQKIGHATHSFKRYMMDLLEQEKRLVSEGKAGANHLTAGLLRALEIHSNPKPNGTEIRGDPVVRGLTVNELLGNIFLINFAGHDTTANTLAFAILHLAANLHVQNWVAEEVRGVLGEKPSEDWEYESVFPRLKRPLAVMYETVRLFPPIMALPKYTSGGSQDLTIGGSTVTVSSGIYVVPSLLAIHTHPRHWGDDALEWKPSRWIDADGEFLVPARGTYFPWSEGAQNCPGRKFSQVEFVAVVASLFQSLLVRPVLAEGESMEQARKRLLEIAEKSSHGVLLRMKNADDVRLSWVLAE</sequence>
<dbReference type="Pfam" id="PF00067">
    <property type="entry name" value="p450"/>
    <property type="match status" value="1"/>
</dbReference>
<feature type="signal peptide" evidence="4">
    <location>
        <begin position="1"/>
        <end position="23"/>
    </location>
</feature>
<keyword evidence="6" id="KW-1185">Reference proteome</keyword>
<dbReference type="PRINTS" id="PR00463">
    <property type="entry name" value="EP450I"/>
</dbReference>
<organism evidence="5 6">
    <name type="scientific">Viridothelium virens</name>
    <name type="common">Speckled blister lichen</name>
    <name type="synonym">Trypethelium virens</name>
    <dbReference type="NCBI Taxonomy" id="1048519"/>
    <lineage>
        <taxon>Eukaryota</taxon>
        <taxon>Fungi</taxon>
        <taxon>Dikarya</taxon>
        <taxon>Ascomycota</taxon>
        <taxon>Pezizomycotina</taxon>
        <taxon>Dothideomycetes</taxon>
        <taxon>Dothideomycetes incertae sedis</taxon>
        <taxon>Trypetheliales</taxon>
        <taxon>Trypetheliaceae</taxon>
        <taxon>Viridothelium</taxon>
    </lineage>
</organism>
<keyword evidence="2" id="KW-0408">Iron</keyword>
<evidence type="ECO:0000313" key="6">
    <source>
        <dbReference type="Proteomes" id="UP000800092"/>
    </source>
</evidence>
<proteinExistence type="inferred from homology"/>
<name>A0A6A6HCD3_VIRVR</name>
<comment type="similarity">
    <text evidence="1">Belongs to the cytochrome P450 family.</text>
</comment>
<feature type="transmembrane region" description="Helical" evidence="3">
    <location>
        <begin position="33"/>
        <end position="59"/>
    </location>
</feature>
<gene>
    <name evidence="5" type="ORF">EV356DRAFT_500418</name>
</gene>
<dbReference type="PRINTS" id="PR00385">
    <property type="entry name" value="P450"/>
</dbReference>
<evidence type="ECO:0000256" key="2">
    <source>
        <dbReference type="PIRSR" id="PIRSR602401-1"/>
    </source>
</evidence>
<accession>A0A6A6HCD3</accession>
<dbReference type="Gene3D" id="1.10.630.10">
    <property type="entry name" value="Cytochrome P450"/>
    <property type="match status" value="1"/>
</dbReference>
<dbReference type="GO" id="GO:0020037">
    <property type="term" value="F:heme binding"/>
    <property type="evidence" value="ECO:0007669"/>
    <property type="project" value="InterPro"/>
</dbReference>
<evidence type="ECO:0000256" key="4">
    <source>
        <dbReference type="SAM" id="SignalP"/>
    </source>
</evidence>
<protein>
    <submittedName>
        <fullName evidence="5">Cytochrome P450</fullName>
    </submittedName>
</protein>
<dbReference type="SUPFAM" id="SSF48264">
    <property type="entry name" value="Cytochrome P450"/>
    <property type="match status" value="1"/>
</dbReference>